<keyword evidence="3" id="KW-1185">Reference proteome</keyword>
<name>A0ABS4NTM3_9BACL</name>
<dbReference type="SUPFAM" id="SSF51735">
    <property type="entry name" value="NAD(P)-binding Rossmann-fold domains"/>
    <property type="match status" value="1"/>
</dbReference>
<organism evidence="2 3">
    <name type="scientific">Paenibacillus silagei</name>
    <dbReference type="NCBI Taxonomy" id="1670801"/>
    <lineage>
        <taxon>Bacteria</taxon>
        <taxon>Bacillati</taxon>
        <taxon>Bacillota</taxon>
        <taxon>Bacilli</taxon>
        <taxon>Bacillales</taxon>
        <taxon>Paenibacillaceae</taxon>
        <taxon>Paenibacillus</taxon>
    </lineage>
</organism>
<dbReference type="PANTHER" id="PTHR42760">
    <property type="entry name" value="SHORT-CHAIN DEHYDROGENASES/REDUCTASES FAMILY MEMBER"/>
    <property type="match status" value="1"/>
</dbReference>
<dbReference type="Pfam" id="PF00106">
    <property type="entry name" value="adh_short"/>
    <property type="match status" value="1"/>
</dbReference>
<dbReference type="PRINTS" id="PR00081">
    <property type="entry name" value="GDHRDH"/>
</dbReference>
<evidence type="ECO:0000313" key="2">
    <source>
        <dbReference type="EMBL" id="MBP2113413.1"/>
    </source>
</evidence>
<dbReference type="RefSeq" id="WP_209875430.1">
    <property type="nucleotide sequence ID" value="NZ_JAGGLV010000011.1"/>
</dbReference>
<comment type="similarity">
    <text evidence="1">Belongs to the short-chain dehydrogenases/reductases (SDR) family.</text>
</comment>
<dbReference type="EMBL" id="JAGGLV010000011">
    <property type="protein sequence ID" value="MBP2113413.1"/>
    <property type="molecule type" value="Genomic_DNA"/>
</dbReference>
<sequence>MRNFIIFGASKGLGEAFVKALPVAGDQVWVVSRTYPDSMKLEDGVQRTWIEADLAKPDAAGRIAESLNGVTLDVFIYNVGVWESKGFSDDYDFEQDDPAEIASIININVTSAITCIQKLLPNLIKSENAKIFLIGSTAGLDHNDYTQVTFAASKFGLRGIANAVREHVKKYGIGVTVINPGEIATQIPLEAGVEPVLSAYNGAQIPLQDIVSLVQCVMNLSKASCVKEINIPAMLDSNA</sequence>
<accession>A0ABS4NTM3</accession>
<dbReference type="Proteomes" id="UP000773462">
    <property type="component" value="Unassembled WGS sequence"/>
</dbReference>
<gene>
    <name evidence="2" type="ORF">J2Z70_003573</name>
</gene>
<evidence type="ECO:0000313" key="3">
    <source>
        <dbReference type="Proteomes" id="UP000773462"/>
    </source>
</evidence>
<protein>
    <submittedName>
        <fullName evidence="2">Short-subunit dehydrogenase</fullName>
    </submittedName>
</protein>
<reference evidence="2 3" key="1">
    <citation type="submission" date="2021-03" db="EMBL/GenBank/DDBJ databases">
        <title>Genomic Encyclopedia of Type Strains, Phase IV (KMG-IV): sequencing the most valuable type-strain genomes for metagenomic binning, comparative biology and taxonomic classification.</title>
        <authorList>
            <person name="Goeker M."/>
        </authorList>
    </citation>
    <scope>NUCLEOTIDE SEQUENCE [LARGE SCALE GENOMIC DNA]</scope>
    <source>
        <strain evidence="2 3">DSM 101953</strain>
    </source>
</reference>
<comment type="caution">
    <text evidence="2">The sequence shown here is derived from an EMBL/GenBank/DDBJ whole genome shotgun (WGS) entry which is preliminary data.</text>
</comment>
<proteinExistence type="inferred from homology"/>
<dbReference type="InterPro" id="IPR002347">
    <property type="entry name" value="SDR_fam"/>
</dbReference>
<dbReference type="Gene3D" id="3.40.50.720">
    <property type="entry name" value="NAD(P)-binding Rossmann-like Domain"/>
    <property type="match status" value="1"/>
</dbReference>
<evidence type="ECO:0000256" key="1">
    <source>
        <dbReference type="ARBA" id="ARBA00006484"/>
    </source>
</evidence>
<dbReference type="InterPro" id="IPR036291">
    <property type="entry name" value="NAD(P)-bd_dom_sf"/>
</dbReference>
<dbReference type="CDD" id="cd05233">
    <property type="entry name" value="SDR_c"/>
    <property type="match status" value="1"/>
</dbReference>